<evidence type="ECO:0000256" key="2">
    <source>
        <dbReference type="ARBA" id="ARBA00022692"/>
    </source>
</evidence>
<evidence type="ECO:0000256" key="5">
    <source>
        <dbReference type="SAM" id="Phobius"/>
    </source>
</evidence>
<keyword evidence="3 5" id="KW-1133">Transmembrane helix</keyword>
<keyword evidence="4 5" id="KW-0472">Membrane</keyword>
<evidence type="ECO:0000256" key="4">
    <source>
        <dbReference type="ARBA" id="ARBA00023136"/>
    </source>
</evidence>
<reference evidence="7" key="2">
    <citation type="submission" date="2021-04" db="EMBL/GenBank/DDBJ databases">
        <authorList>
            <person name="Gilroy R."/>
        </authorList>
    </citation>
    <scope>NUCLEOTIDE SEQUENCE</scope>
    <source>
        <strain evidence="7">ChiHjej12B11-24981</strain>
    </source>
</reference>
<dbReference type="EMBL" id="DXCK01000073">
    <property type="protein sequence ID" value="HIZ01642.1"/>
    <property type="molecule type" value="Genomic_DNA"/>
</dbReference>
<evidence type="ECO:0000313" key="7">
    <source>
        <dbReference type="EMBL" id="HIZ01642.1"/>
    </source>
</evidence>
<organism evidence="7 8">
    <name type="scientific">Candidatus Bacteroides merdipullorum</name>
    <dbReference type="NCBI Taxonomy" id="2838474"/>
    <lineage>
        <taxon>Bacteria</taxon>
        <taxon>Pseudomonadati</taxon>
        <taxon>Bacteroidota</taxon>
        <taxon>Bacteroidia</taxon>
        <taxon>Bacteroidales</taxon>
        <taxon>Bacteroidaceae</taxon>
        <taxon>Bacteroides</taxon>
    </lineage>
</organism>
<evidence type="ECO:0000256" key="3">
    <source>
        <dbReference type="ARBA" id="ARBA00022989"/>
    </source>
</evidence>
<feature type="transmembrane region" description="Helical" evidence="5">
    <location>
        <begin position="74"/>
        <end position="95"/>
    </location>
</feature>
<dbReference type="GO" id="GO:0016020">
    <property type="term" value="C:membrane"/>
    <property type="evidence" value="ECO:0007669"/>
    <property type="project" value="UniProtKB-SubCell"/>
</dbReference>
<accession>A0A9D2CX73</accession>
<evidence type="ECO:0000313" key="8">
    <source>
        <dbReference type="Proteomes" id="UP000824023"/>
    </source>
</evidence>
<dbReference type="Proteomes" id="UP000824023">
    <property type="component" value="Unassembled WGS sequence"/>
</dbReference>
<evidence type="ECO:0000256" key="1">
    <source>
        <dbReference type="ARBA" id="ARBA00004141"/>
    </source>
</evidence>
<dbReference type="Pfam" id="PF05154">
    <property type="entry name" value="TM2"/>
    <property type="match status" value="1"/>
</dbReference>
<dbReference type="PANTHER" id="PTHR21016">
    <property type="entry name" value="BETA-AMYLOID BINDING PROTEIN-RELATED"/>
    <property type="match status" value="1"/>
</dbReference>
<comment type="subcellular location">
    <subcellularLocation>
        <location evidence="1">Membrane</location>
        <topology evidence="1">Multi-pass membrane protein</topology>
    </subcellularLocation>
</comment>
<reference evidence="7" key="1">
    <citation type="journal article" date="2021" name="PeerJ">
        <title>Extensive microbial diversity within the chicken gut microbiome revealed by metagenomics and culture.</title>
        <authorList>
            <person name="Gilroy R."/>
            <person name="Ravi A."/>
            <person name="Getino M."/>
            <person name="Pursley I."/>
            <person name="Horton D.L."/>
            <person name="Alikhan N.F."/>
            <person name="Baker D."/>
            <person name="Gharbi K."/>
            <person name="Hall N."/>
            <person name="Watson M."/>
            <person name="Adriaenssens E.M."/>
            <person name="Foster-Nyarko E."/>
            <person name="Jarju S."/>
            <person name="Secka A."/>
            <person name="Antonio M."/>
            <person name="Oren A."/>
            <person name="Chaudhuri R.R."/>
            <person name="La Ragione R."/>
            <person name="Hildebrand F."/>
            <person name="Pallen M.J."/>
        </authorList>
    </citation>
    <scope>NUCLEOTIDE SEQUENCE</scope>
    <source>
        <strain evidence="7">ChiHjej12B11-24981</strain>
    </source>
</reference>
<protein>
    <submittedName>
        <fullName evidence="7">TM2 domain-containing protein</fullName>
    </submittedName>
</protein>
<proteinExistence type="predicted"/>
<dbReference type="PANTHER" id="PTHR21016:SF25">
    <property type="entry name" value="TM2 DOMAIN-CONTAINING PROTEIN DDB_G0277895-RELATED"/>
    <property type="match status" value="1"/>
</dbReference>
<sequence length="111" mass="12341">MDSQKVDAYIMANGKFFHDYQIGAIRELLLGADDAKWPMLQTLQFKDPTITLIISIIGGSLGIDRFFVGDMGLGVIKLITCGGCGIWTIVDWFLIMGTARDRNMQKLQALL</sequence>
<evidence type="ECO:0000259" key="6">
    <source>
        <dbReference type="Pfam" id="PF05154"/>
    </source>
</evidence>
<feature type="domain" description="TM2" evidence="6">
    <location>
        <begin position="45"/>
        <end position="93"/>
    </location>
</feature>
<keyword evidence="2 5" id="KW-0812">Transmembrane</keyword>
<gene>
    <name evidence="7" type="ORF">H9819_05220</name>
</gene>
<dbReference type="InterPro" id="IPR050932">
    <property type="entry name" value="TM2D1-3-like"/>
</dbReference>
<dbReference type="InterPro" id="IPR007829">
    <property type="entry name" value="TM2"/>
</dbReference>
<comment type="caution">
    <text evidence="7">The sequence shown here is derived from an EMBL/GenBank/DDBJ whole genome shotgun (WGS) entry which is preliminary data.</text>
</comment>
<name>A0A9D2CX73_9BACE</name>
<feature type="transmembrane region" description="Helical" evidence="5">
    <location>
        <begin position="49"/>
        <end position="68"/>
    </location>
</feature>
<dbReference type="AlphaFoldDB" id="A0A9D2CX73"/>